<sequence>MLDKTYESANAAVADIPESASIAVGGFGLSGNPNVLIQALLETGVGDLKVVSNNCGTDDHGLGILLRSGRISKMTSSYVGENKEFARRYLSGELELELTPQGTLAEKLRAGGAGIAAFYTRTGVGTQVADGGLPQRYGPDGAIVQASVPKDQRDFAPGGEPGTFVLEEAIVTDYALVHAAYGDRHGNLVFNKAARQFSPVAAMAGRICIAQVEHLVEPGELDPDAIHLPGVFVHRVVEVGPDIEKPIEKLTVQSAGAASNDAPFAKEG</sequence>
<evidence type="ECO:0000256" key="1">
    <source>
        <dbReference type="ARBA" id="ARBA00022679"/>
    </source>
</evidence>
<dbReference type="Gene3D" id="3.40.1080.10">
    <property type="entry name" value="Glutaconate Coenzyme A-transferase"/>
    <property type="match status" value="1"/>
</dbReference>
<dbReference type="Pfam" id="PF01144">
    <property type="entry name" value="CoA_trans"/>
    <property type="match status" value="1"/>
</dbReference>
<dbReference type="GO" id="GO:0008260">
    <property type="term" value="F:succinyl-CoA:3-oxo-acid CoA-transferase activity"/>
    <property type="evidence" value="ECO:0007669"/>
    <property type="project" value="UniProtKB-EC"/>
</dbReference>
<evidence type="ECO:0000313" key="2">
    <source>
        <dbReference type="EMBL" id="MDR7357052.1"/>
    </source>
</evidence>
<dbReference type="NCBIfam" id="TIGR02429">
    <property type="entry name" value="pcaI_scoA_fam"/>
    <property type="match status" value="1"/>
</dbReference>
<accession>A0ABU2BEI6</accession>
<keyword evidence="1 2" id="KW-0808">Transferase</keyword>
<dbReference type="InterPro" id="IPR004165">
    <property type="entry name" value="CoA_trans_fam_I"/>
</dbReference>
<name>A0ABU2BEI6_9MICC</name>
<dbReference type="PANTHER" id="PTHR13707:SF60">
    <property type="entry name" value="ACETATE COA-TRANSFERASE SUBUNIT ALPHA"/>
    <property type="match status" value="1"/>
</dbReference>
<organism evidence="2 3">
    <name type="scientific">Paeniglutamicibacter sulfureus</name>
    <dbReference type="NCBI Taxonomy" id="43666"/>
    <lineage>
        <taxon>Bacteria</taxon>
        <taxon>Bacillati</taxon>
        <taxon>Actinomycetota</taxon>
        <taxon>Actinomycetes</taxon>
        <taxon>Micrococcales</taxon>
        <taxon>Micrococcaceae</taxon>
        <taxon>Paeniglutamicibacter</taxon>
    </lineage>
</organism>
<protein>
    <submittedName>
        <fullName evidence="2">3-oxoacid CoA-transferase subunit A</fullName>
        <ecNumber evidence="2">2.8.3.5</ecNumber>
    </submittedName>
</protein>
<dbReference type="EMBL" id="JAVDYI010000001">
    <property type="protein sequence ID" value="MDR7357052.1"/>
    <property type="molecule type" value="Genomic_DNA"/>
</dbReference>
<dbReference type="RefSeq" id="WP_264270740.1">
    <property type="nucleotide sequence ID" value="NZ_BAAAWO010000001.1"/>
</dbReference>
<dbReference type="SMART" id="SM00882">
    <property type="entry name" value="CoA_trans"/>
    <property type="match status" value="1"/>
</dbReference>
<dbReference type="SUPFAM" id="SSF100950">
    <property type="entry name" value="NagB/RpiA/CoA transferase-like"/>
    <property type="match status" value="1"/>
</dbReference>
<comment type="caution">
    <text evidence="2">The sequence shown here is derived from an EMBL/GenBank/DDBJ whole genome shotgun (WGS) entry which is preliminary data.</text>
</comment>
<dbReference type="PANTHER" id="PTHR13707">
    <property type="entry name" value="KETOACID-COENZYME A TRANSFERASE"/>
    <property type="match status" value="1"/>
</dbReference>
<dbReference type="InterPro" id="IPR037171">
    <property type="entry name" value="NagB/RpiA_transferase-like"/>
</dbReference>
<gene>
    <name evidence="2" type="ORF">J2S64_000743</name>
</gene>
<proteinExistence type="predicted"/>
<reference evidence="2 3" key="1">
    <citation type="submission" date="2023-07" db="EMBL/GenBank/DDBJ databases">
        <title>Sequencing the genomes of 1000 actinobacteria strains.</title>
        <authorList>
            <person name="Klenk H.-P."/>
        </authorList>
    </citation>
    <scope>NUCLEOTIDE SEQUENCE [LARGE SCALE GENOMIC DNA]</scope>
    <source>
        <strain evidence="2 3">DSM 20167</strain>
    </source>
</reference>
<keyword evidence="3" id="KW-1185">Reference proteome</keyword>
<dbReference type="Proteomes" id="UP001183817">
    <property type="component" value="Unassembled WGS sequence"/>
</dbReference>
<dbReference type="EC" id="2.8.3.5" evidence="2"/>
<dbReference type="InterPro" id="IPR012792">
    <property type="entry name" value="3-oxoacid_CoA-transf_A"/>
</dbReference>
<evidence type="ECO:0000313" key="3">
    <source>
        <dbReference type="Proteomes" id="UP001183817"/>
    </source>
</evidence>